<comment type="subcellular location">
    <subcellularLocation>
        <location evidence="1">Membrane</location>
        <topology evidence="1">Multi-pass membrane protein</topology>
    </subcellularLocation>
</comment>
<sequence length="524" mass="56721">MASQTLDGEFEIHPPQSRVRVNERPARGFHDLRTTLGRSRWQARYQARLRITDAVVVATSAVVAYVLDSTLLFGAPGSPSAVRSLLVPAVVATVWLAALAADKAYDLRVIGRDVAEYKRVLDATWTAASLLAVIAWLTDVVELRDVLAQAVAVPLGVVGLLTGRYAWRQRVMRARRRGTGGLTAVLVVGERAQAERVVSRLNGAPEQGFVAVGACLPPSDDATPADDDLGLPRDKVGADVAGVPVLGGLDRVGEVAALVRASAVAVSTSDTITADEVRRLAWQLERVGVDLMLTTELADVDVERVTVTPASGLSLLHVASPRFDGRKFRVKQAMDWSLAALLTVLVSPVLVAVGAAVALTSRGGLFYLSERVGRGGKIFRMIKFRTMRTGADREVAALTTANDAEGPLFKMRSDPRVTRVGGFLRRYSLDELPQLVNVLLGHMSLVGPRPALPHEVAAYGERMRRRLLVKPGMTGMWQVSGRSDLPWDETVRLDVYYAENWTPFLDVLILARTARAVVSGRGAY</sequence>
<comment type="caution">
    <text evidence="9">The sequence shown here is derived from an EMBL/GenBank/DDBJ whole genome shotgun (WGS) entry which is preliminary data.</text>
</comment>
<dbReference type="AlphaFoldDB" id="A0A9X2JVA8"/>
<keyword evidence="3" id="KW-0808">Transferase</keyword>
<organism evidence="9 10">
    <name type="scientific">Promicromonospora thailandica</name>
    <dbReference type="NCBI Taxonomy" id="765201"/>
    <lineage>
        <taxon>Bacteria</taxon>
        <taxon>Bacillati</taxon>
        <taxon>Actinomycetota</taxon>
        <taxon>Actinomycetes</taxon>
        <taxon>Micrococcales</taxon>
        <taxon>Promicromonosporaceae</taxon>
        <taxon>Promicromonospora</taxon>
    </lineage>
</organism>
<feature type="domain" description="Bacterial sugar transferase" evidence="8">
    <location>
        <begin position="331"/>
        <end position="518"/>
    </location>
</feature>
<evidence type="ECO:0000256" key="3">
    <source>
        <dbReference type="ARBA" id="ARBA00022679"/>
    </source>
</evidence>
<comment type="similarity">
    <text evidence="2">Belongs to the bacterial sugar transferase family.</text>
</comment>
<keyword evidence="4 7" id="KW-0812">Transmembrane</keyword>
<evidence type="ECO:0000259" key="8">
    <source>
        <dbReference type="Pfam" id="PF02397"/>
    </source>
</evidence>
<dbReference type="PANTHER" id="PTHR30576:SF10">
    <property type="entry name" value="SLL5057 PROTEIN"/>
    <property type="match status" value="1"/>
</dbReference>
<evidence type="ECO:0000256" key="7">
    <source>
        <dbReference type="SAM" id="Phobius"/>
    </source>
</evidence>
<evidence type="ECO:0000256" key="4">
    <source>
        <dbReference type="ARBA" id="ARBA00022692"/>
    </source>
</evidence>
<gene>
    <name evidence="9" type="ORF">APR03_002229</name>
</gene>
<dbReference type="NCBIfam" id="TIGR03025">
    <property type="entry name" value="EPS_sugtrans"/>
    <property type="match status" value="1"/>
</dbReference>
<dbReference type="EMBL" id="JAMTCS010000006">
    <property type="protein sequence ID" value="MCP2264886.1"/>
    <property type="molecule type" value="Genomic_DNA"/>
</dbReference>
<keyword evidence="10" id="KW-1185">Reference proteome</keyword>
<dbReference type="InterPro" id="IPR003362">
    <property type="entry name" value="Bact_transf"/>
</dbReference>
<dbReference type="Pfam" id="PF02397">
    <property type="entry name" value="Bac_transf"/>
    <property type="match status" value="1"/>
</dbReference>
<evidence type="ECO:0000256" key="5">
    <source>
        <dbReference type="ARBA" id="ARBA00022989"/>
    </source>
</evidence>
<feature type="transmembrane region" description="Helical" evidence="7">
    <location>
        <begin position="54"/>
        <end position="75"/>
    </location>
</feature>
<keyword evidence="5 7" id="KW-1133">Transmembrane helix</keyword>
<dbReference type="GO" id="GO:0016780">
    <property type="term" value="F:phosphotransferase activity, for other substituted phosphate groups"/>
    <property type="evidence" value="ECO:0007669"/>
    <property type="project" value="TreeGrafter"/>
</dbReference>
<reference evidence="9" key="1">
    <citation type="submission" date="2022-06" db="EMBL/GenBank/DDBJ databases">
        <title>Genomic Encyclopedia of Archaeal and Bacterial Type Strains, Phase II (KMG-II): from individual species to whole genera.</title>
        <authorList>
            <person name="Goeker M."/>
        </authorList>
    </citation>
    <scope>NUCLEOTIDE SEQUENCE</scope>
    <source>
        <strain evidence="9">DSM 26652</strain>
    </source>
</reference>
<protein>
    <submittedName>
        <fullName evidence="9">Exopolysaccharide biosynthesis polyprenyl glycosylphosphotransferase</fullName>
    </submittedName>
</protein>
<dbReference type="GO" id="GO:0016020">
    <property type="term" value="C:membrane"/>
    <property type="evidence" value="ECO:0007669"/>
    <property type="project" value="UniProtKB-SubCell"/>
</dbReference>
<accession>A0A9X2JVA8</accession>
<feature type="transmembrane region" description="Helical" evidence="7">
    <location>
        <begin position="146"/>
        <end position="167"/>
    </location>
</feature>
<dbReference type="Proteomes" id="UP001139493">
    <property type="component" value="Unassembled WGS sequence"/>
</dbReference>
<feature type="transmembrane region" description="Helical" evidence="7">
    <location>
        <begin position="336"/>
        <end position="359"/>
    </location>
</feature>
<evidence type="ECO:0000256" key="6">
    <source>
        <dbReference type="ARBA" id="ARBA00023136"/>
    </source>
</evidence>
<proteinExistence type="inferred from homology"/>
<name>A0A9X2JVA8_9MICO</name>
<keyword evidence="6 7" id="KW-0472">Membrane</keyword>
<evidence type="ECO:0000256" key="1">
    <source>
        <dbReference type="ARBA" id="ARBA00004141"/>
    </source>
</evidence>
<feature type="transmembrane region" description="Helical" evidence="7">
    <location>
        <begin position="81"/>
        <end position="100"/>
    </location>
</feature>
<feature type="transmembrane region" description="Helical" evidence="7">
    <location>
        <begin position="120"/>
        <end position="140"/>
    </location>
</feature>
<evidence type="ECO:0000256" key="2">
    <source>
        <dbReference type="ARBA" id="ARBA00006464"/>
    </source>
</evidence>
<dbReference type="InterPro" id="IPR017475">
    <property type="entry name" value="EPS_sugar_tfrase"/>
</dbReference>
<evidence type="ECO:0000313" key="10">
    <source>
        <dbReference type="Proteomes" id="UP001139493"/>
    </source>
</evidence>
<dbReference type="PANTHER" id="PTHR30576">
    <property type="entry name" value="COLANIC BIOSYNTHESIS UDP-GLUCOSE LIPID CARRIER TRANSFERASE"/>
    <property type="match status" value="1"/>
</dbReference>
<evidence type="ECO:0000313" key="9">
    <source>
        <dbReference type="EMBL" id="MCP2264886.1"/>
    </source>
</evidence>